<evidence type="ECO:0000256" key="4">
    <source>
        <dbReference type="ARBA" id="ARBA00023212"/>
    </source>
</evidence>
<dbReference type="GO" id="GO:0043015">
    <property type="term" value="F:gamma-tubulin binding"/>
    <property type="evidence" value="ECO:0007669"/>
    <property type="project" value="InterPro"/>
</dbReference>
<dbReference type="EMBL" id="JARKIK010000006">
    <property type="protein sequence ID" value="KAK8751295.1"/>
    <property type="molecule type" value="Genomic_DNA"/>
</dbReference>
<evidence type="ECO:0000256" key="2">
    <source>
        <dbReference type="ARBA" id="ARBA00022490"/>
    </source>
</evidence>
<dbReference type="GO" id="GO:0031122">
    <property type="term" value="P:cytoplasmic microtubule organization"/>
    <property type="evidence" value="ECO:0007669"/>
    <property type="project" value="TreeGrafter"/>
</dbReference>
<dbReference type="InterPro" id="IPR059169">
    <property type="entry name" value="GCP5_N_ext"/>
</dbReference>
<dbReference type="AlphaFoldDB" id="A0AAW0Y7F9"/>
<feature type="domain" description="Gamma tubulin complex component C-terminal" evidence="6">
    <location>
        <begin position="686"/>
        <end position="1012"/>
    </location>
</feature>
<name>A0AAW0Y7F9_CHEQU</name>
<keyword evidence="9" id="KW-1185">Reference proteome</keyword>
<dbReference type="Proteomes" id="UP001445076">
    <property type="component" value="Unassembled WGS sequence"/>
</dbReference>
<evidence type="ECO:0000256" key="1">
    <source>
        <dbReference type="ARBA" id="ARBA00010337"/>
    </source>
</evidence>
<dbReference type="PANTHER" id="PTHR19302">
    <property type="entry name" value="GAMMA TUBULIN COMPLEX PROTEIN"/>
    <property type="match status" value="1"/>
</dbReference>
<dbReference type="Gene3D" id="1.20.120.1900">
    <property type="entry name" value="Gamma-tubulin complex, C-terminal domain"/>
    <property type="match status" value="1"/>
</dbReference>
<dbReference type="PANTHER" id="PTHR19302:SF33">
    <property type="entry name" value="GAMMA-TUBULIN COMPLEX COMPONENT 5"/>
    <property type="match status" value="1"/>
</dbReference>
<sequence length="1045" mass="118231">MAGQGKFDALTKELITHVLGFQEGEENFVRSEQFVLSNLLYHHCLAVNSHAVRRSVEGLALKFTIHGQHHRAQQLTSLTSNFLASPLFQDHFQTDVEWSLLSLLLHLSNSPTQVPLQEIQKVAASPENTEDELQEQIDWAVYLRNGETKYVLGPEEPLSDWSVDSDCSDNEGNDATQLQACLVKNLPPYNVEIVCSSKQPTTRELLEQVHRAKSWLSAKTHLQYWGPKRPQQLPLSDHPVANVLKLWQEEQGLRGLYQHLTEWEVMREVLWVLLCPVPSHIFILNKKGSFTLKQNISLGSLTPGATSSLLEYLCEPLNQLHILDVFMHKYEFPSMDPPKPATILAYAAGLQLWRHRFQSTLVTLEDRVKKQESTCTLLWLEGELRPWLRTLASIFAVHSTATTTILEKSPRYTAVRLLGTLCEGVESASDSGIRGVLLRLLLHSLRHYLSIIHSWLLHGTLVDHAQEFIIQRDESVKANDERFWGEAFTVSLQKDEQSSDAKDPMKTILRFLSPLVVALTTVGKSRELLAILDVQPLPKQSNPCNLSRLKAETEQEQSLEEVVIKFVKKTVRATSSGDIEEEVHASNNEEDADSVLTEGNSHLTLGCKQEDPLLIAAFTDTYQESHHFATPATVDSITSLIEEISDVPRAISVVSLLTSALCPLVKKQQDILSARLISVLIEKNRLDRHCQAVRSVLLMEAGDIMHEFYSHLFAKLESGDGVDSISLTLHLQYCIARLYPDLAQFFSVSVTPQDLQDTRTGKDIIEENERAVGSDDRSDGMLVIEEMTGSCAKTVMVDADRGCTSHHNNETALSMPLARVGLPDITIQYQAPWPANLLLTEAIMKKFNMLFRFNLSLKRVTNGLERLKFRDLASWQAVIRSERNTEESGGPLQSRLHRLQLLRQWLLCFSRELHDHFANTVFLPYHHAVEKLFASRPALTTIIAEHETLVNKLITECLMSSSEKILPLQIVLNKVFWLTQRLGRLWLHDIGSVRSEELTSLETQYTQVHRYLVNYLTTLVTVCFMPHMEGLTRTLVDTVPLLTQC</sequence>
<dbReference type="Pfam" id="PF04130">
    <property type="entry name" value="GCP_C_terminal"/>
    <property type="match status" value="1"/>
</dbReference>
<dbReference type="Pfam" id="PF17681">
    <property type="entry name" value="GCP_N_terminal"/>
    <property type="match status" value="1"/>
</dbReference>
<keyword evidence="4 5" id="KW-0206">Cytoskeleton</keyword>
<dbReference type="GO" id="GO:0000278">
    <property type="term" value="P:mitotic cell cycle"/>
    <property type="evidence" value="ECO:0007669"/>
    <property type="project" value="TreeGrafter"/>
</dbReference>
<evidence type="ECO:0000256" key="3">
    <source>
        <dbReference type="ARBA" id="ARBA00022701"/>
    </source>
</evidence>
<dbReference type="InterPro" id="IPR040457">
    <property type="entry name" value="GCP_C"/>
</dbReference>
<dbReference type="GO" id="GO:0007020">
    <property type="term" value="P:microtubule nucleation"/>
    <property type="evidence" value="ECO:0007669"/>
    <property type="project" value="InterPro"/>
</dbReference>
<evidence type="ECO:0000259" key="6">
    <source>
        <dbReference type="Pfam" id="PF04130"/>
    </source>
</evidence>
<accession>A0AAW0Y7F9</accession>
<evidence type="ECO:0000313" key="8">
    <source>
        <dbReference type="EMBL" id="KAK8751295.1"/>
    </source>
</evidence>
<proteinExistence type="inferred from homology"/>
<comment type="similarity">
    <text evidence="1 5">Belongs to the TUBGCP family.</text>
</comment>
<dbReference type="GO" id="GO:0051225">
    <property type="term" value="P:spindle assembly"/>
    <property type="evidence" value="ECO:0007669"/>
    <property type="project" value="TreeGrafter"/>
</dbReference>
<dbReference type="GO" id="GO:0051321">
    <property type="term" value="P:meiotic cell cycle"/>
    <property type="evidence" value="ECO:0007669"/>
    <property type="project" value="TreeGrafter"/>
</dbReference>
<feature type="domain" description="Gamma tubulin complex component protein N-terminal" evidence="7">
    <location>
        <begin position="267"/>
        <end position="576"/>
    </location>
</feature>
<evidence type="ECO:0000256" key="5">
    <source>
        <dbReference type="RuleBase" id="RU363050"/>
    </source>
</evidence>
<dbReference type="GO" id="GO:0000922">
    <property type="term" value="C:spindle pole"/>
    <property type="evidence" value="ECO:0007669"/>
    <property type="project" value="InterPro"/>
</dbReference>
<evidence type="ECO:0000313" key="9">
    <source>
        <dbReference type="Proteomes" id="UP001445076"/>
    </source>
</evidence>
<keyword evidence="3 5" id="KW-0493">Microtubule</keyword>
<dbReference type="GO" id="GO:0051011">
    <property type="term" value="F:microtubule minus-end binding"/>
    <property type="evidence" value="ECO:0007669"/>
    <property type="project" value="TreeGrafter"/>
</dbReference>
<reference evidence="8 9" key="1">
    <citation type="journal article" date="2024" name="BMC Genomics">
        <title>Genome assembly of redclaw crayfish (Cherax quadricarinatus) provides insights into its immune adaptation and hypoxia tolerance.</title>
        <authorList>
            <person name="Liu Z."/>
            <person name="Zheng J."/>
            <person name="Li H."/>
            <person name="Fang K."/>
            <person name="Wang S."/>
            <person name="He J."/>
            <person name="Zhou D."/>
            <person name="Weng S."/>
            <person name="Chi M."/>
            <person name="Gu Z."/>
            <person name="He J."/>
            <person name="Li F."/>
            <person name="Wang M."/>
        </authorList>
    </citation>
    <scope>NUCLEOTIDE SEQUENCE [LARGE SCALE GENOMIC DNA]</scope>
    <source>
        <strain evidence="8">ZL_2023a</strain>
    </source>
</reference>
<dbReference type="InterPro" id="IPR041470">
    <property type="entry name" value="GCP_N"/>
</dbReference>
<comment type="subcellular location">
    <subcellularLocation>
        <location evidence="5">Cytoplasm</location>
        <location evidence="5">Cytoskeleton</location>
        <location evidence="5">Microtubule organizing center</location>
    </subcellularLocation>
</comment>
<dbReference type="CDD" id="cd22572">
    <property type="entry name" value="GCP5_NTD"/>
    <property type="match status" value="1"/>
</dbReference>
<dbReference type="GO" id="GO:0000930">
    <property type="term" value="C:gamma-tubulin complex"/>
    <property type="evidence" value="ECO:0007669"/>
    <property type="project" value="TreeGrafter"/>
</dbReference>
<organism evidence="8 9">
    <name type="scientific">Cherax quadricarinatus</name>
    <name type="common">Australian red claw crayfish</name>
    <dbReference type="NCBI Taxonomy" id="27406"/>
    <lineage>
        <taxon>Eukaryota</taxon>
        <taxon>Metazoa</taxon>
        <taxon>Ecdysozoa</taxon>
        <taxon>Arthropoda</taxon>
        <taxon>Crustacea</taxon>
        <taxon>Multicrustacea</taxon>
        <taxon>Malacostraca</taxon>
        <taxon>Eumalacostraca</taxon>
        <taxon>Eucarida</taxon>
        <taxon>Decapoda</taxon>
        <taxon>Pleocyemata</taxon>
        <taxon>Astacidea</taxon>
        <taxon>Parastacoidea</taxon>
        <taxon>Parastacidae</taxon>
        <taxon>Cherax</taxon>
    </lineage>
</organism>
<comment type="caution">
    <text evidence="8">The sequence shown here is derived from an EMBL/GenBank/DDBJ whole genome shotgun (WGS) entry which is preliminary data.</text>
</comment>
<dbReference type="GO" id="GO:0005874">
    <property type="term" value="C:microtubule"/>
    <property type="evidence" value="ECO:0007669"/>
    <property type="project" value="UniProtKB-KW"/>
</dbReference>
<keyword evidence="2 5" id="KW-0963">Cytoplasm</keyword>
<dbReference type="InterPro" id="IPR007259">
    <property type="entry name" value="GCP"/>
</dbReference>
<evidence type="ECO:0000259" key="7">
    <source>
        <dbReference type="Pfam" id="PF17681"/>
    </source>
</evidence>
<gene>
    <name evidence="8" type="ORF">OTU49_013924</name>
</gene>
<protein>
    <recommendedName>
        <fullName evidence="5">Gamma-tubulin complex component</fullName>
    </recommendedName>
</protein>
<dbReference type="InterPro" id="IPR042241">
    <property type="entry name" value="GCP_C_sf"/>
</dbReference>